<dbReference type="AlphaFoldDB" id="W2CDY0"/>
<sequence>MIRRLFLNITSSREVVIFRRGTGKMESIVISGEVFDCSEYIKPEIKRVPAYFIKLSAIKKK</sequence>
<dbReference type="EMBL" id="AYYC01000622">
    <property type="protein sequence ID" value="ETK04662.1"/>
    <property type="molecule type" value="Genomic_DNA"/>
</dbReference>
<proteinExistence type="predicted"/>
<name>W2CDY0_9BACT</name>
<gene>
    <name evidence="1" type="ORF">T229_07710</name>
</gene>
<evidence type="ECO:0000313" key="2">
    <source>
        <dbReference type="Proteomes" id="UP000018872"/>
    </source>
</evidence>
<evidence type="ECO:0000313" key="1">
    <source>
        <dbReference type="EMBL" id="ETK04662.1"/>
    </source>
</evidence>
<protein>
    <submittedName>
        <fullName evidence="1">Uncharacterized protein</fullName>
    </submittedName>
</protein>
<reference evidence="1 2" key="1">
    <citation type="submission" date="2013-11" db="EMBL/GenBank/DDBJ databases">
        <title>Single cell genomics of uncultured Tannerella BU063 (oral taxon 286).</title>
        <authorList>
            <person name="Beall C.J."/>
            <person name="Campbell A.G."/>
            <person name="Griffen A.L."/>
            <person name="Podar M."/>
            <person name="Leys E.J."/>
        </authorList>
    </citation>
    <scope>NUCLEOTIDE SEQUENCE [LARGE SCALE GENOMIC DNA]</scope>
    <source>
        <strain evidence="1">Cell 5</strain>
    </source>
</reference>
<accession>W2CDY0</accession>
<organism evidence="1 2">
    <name type="scientific">Tannerella sp. oral taxon BU063 isolate Cell 5</name>
    <dbReference type="NCBI Taxonomy" id="1410950"/>
    <lineage>
        <taxon>Bacteria</taxon>
        <taxon>Pseudomonadati</taxon>
        <taxon>Bacteroidota</taxon>
        <taxon>Bacteroidia</taxon>
        <taxon>Bacteroidales</taxon>
        <taxon>Tannerellaceae</taxon>
        <taxon>Tannerella</taxon>
    </lineage>
</organism>
<comment type="caution">
    <text evidence="1">The sequence shown here is derived from an EMBL/GenBank/DDBJ whole genome shotgun (WGS) entry which is preliminary data.</text>
</comment>
<dbReference type="Proteomes" id="UP000018872">
    <property type="component" value="Unassembled WGS sequence"/>
</dbReference>